<reference evidence="2" key="1">
    <citation type="journal article" date="2019" name="Int. J. Syst. Evol. Microbiol.">
        <title>The Global Catalogue of Microorganisms (GCM) 10K type strain sequencing project: providing services to taxonomists for standard genome sequencing and annotation.</title>
        <authorList>
            <consortium name="The Broad Institute Genomics Platform"/>
            <consortium name="The Broad Institute Genome Sequencing Center for Infectious Disease"/>
            <person name="Wu L."/>
            <person name="Ma J."/>
        </authorList>
    </citation>
    <scope>NUCLEOTIDE SEQUENCE [LARGE SCALE GENOMIC DNA]</scope>
    <source>
        <strain evidence="2">KCTC 22209</strain>
    </source>
</reference>
<evidence type="ECO:0000313" key="2">
    <source>
        <dbReference type="Proteomes" id="UP001597509"/>
    </source>
</evidence>
<gene>
    <name evidence="1" type="ORF">ACFS6I_22395</name>
</gene>
<dbReference type="PANTHER" id="PTHR12526">
    <property type="entry name" value="GLYCOSYLTRANSFERASE"/>
    <property type="match status" value="1"/>
</dbReference>
<protein>
    <submittedName>
        <fullName evidence="1">Glycosyltransferase family 4 protein</fullName>
    </submittedName>
</protein>
<sequence length="392" mass="45939">MSKKKKILYFVPDNPFNNKAGNITRFVKMLDYFSRKSGEFDVDFITERFWGNWNDESIRIFADKYPTINLVVLDRKIDRKKFLSYIFKYKIWEFIFGFTKSKIDLTTYLLKFNFKKYTGNKNYDFAIISYVNWGSLIKNLKSYKTSIIDTHDFITGQYLTTYRAKKSTSLPYRILEKEVGILKEFDEIWTYSVEEKYIFEQFTQKPVQLVPVSFPNHKSEFLCNKDSRKLFYVASDNDHNKRSVKWFLKEVLQHINKDIEIVVAGSISKYFSGSSQVIELGVVEDLKSLFVDAKVFMCPMLTGTGIKIKVVEALSYGMPVVTNIRGIDGLFNKRQNGCIVTSSGVEFANEINRLFNDESYYKKIQSEGENYFLNNHSEVLEEEFLNDSLIKD</sequence>
<organism evidence="1 2">
    <name type="scientific">Sphingobacterium anhuiense</name>
    <dbReference type="NCBI Taxonomy" id="493780"/>
    <lineage>
        <taxon>Bacteria</taxon>
        <taxon>Pseudomonadati</taxon>
        <taxon>Bacteroidota</taxon>
        <taxon>Sphingobacteriia</taxon>
        <taxon>Sphingobacteriales</taxon>
        <taxon>Sphingobacteriaceae</taxon>
        <taxon>Sphingobacterium</taxon>
    </lineage>
</organism>
<dbReference type="Gene3D" id="3.40.50.2000">
    <property type="entry name" value="Glycogen Phosphorylase B"/>
    <property type="match status" value="1"/>
</dbReference>
<keyword evidence="2" id="KW-1185">Reference proteome</keyword>
<name>A0ABW5Z2X1_9SPHI</name>
<proteinExistence type="predicted"/>
<evidence type="ECO:0000313" key="1">
    <source>
        <dbReference type="EMBL" id="MFD2906695.1"/>
    </source>
</evidence>
<comment type="caution">
    <text evidence="1">The sequence shown here is derived from an EMBL/GenBank/DDBJ whole genome shotgun (WGS) entry which is preliminary data.</text>
</comment>
<accession>A0ABW5Z2X1</accession>
<dbReference type="EMBL" id="JBHUPE010000014">
    <property type="protein sequence ID" value="MFD2906695.1"/>
    <property type="molecule type" value="Genomic_DNA"/>
</dbReference>
<dbReference type="RefSeq" id="WP_380923909.1">
    <property type="nucleotide sequence ID" value="NZ_JBHUPE010000014.1"/>
</dbReference>
<dbReference type="SUPFAM" id="SSF53756">
    <property type="entry name" value="UDP-Glycosyltransferase/glycogen phosphorylase"/>
    <property type="match status" value="1"/>
</dbReference>
<dbReference type="Pfam" id="PF13692">
    <property type="entry name" value="Glyco_trans_1_4"/>
    <property type="match status" value="1"/>
</dbReference>
<dbReference type="Proteomes" id="UP001597509">
    <property type="component" value="Unassembled WGS sequence"/>
</dbReference>